<dbReference type="Proteomes" id="UP000237061">
    <property type="component" value="Unassembled WGS sequence"/>
</dbReference>
<dbReference type="PROSITE" id="PS50928">
    <property type="entry name" value="ABC_TM1"/>
    <property type="match status" value="1"/>
</dbReference>
<dbReference type="Pfam" id="PF00528">
    <property type="entry name" value="BPD_transp_1"/>
    <property type="match status" value="1"/>
</dbReference>
<keyword evidence="5 7" id="KW-1133">Transmembrane helix</keyword>
<feature type="transmembrane region" description="Helical" evidence="7">
    <location>
        <begin position="86"/>
        <end position="112"/>
    </location>
</feature>
<protein>
    <submittedName>
        <fullName evidence="9">Glycerol-3-phosphate ABC transporter permease</fullName>
    </submittedName>
</protein>
<name>A0A2S3ZZ42_ARTGL</name>
<evidence type="ECO:0000256" key="7">
    <source>
        <dbReference type="RuleBase" id="RU363032"/>
    </source>
</evidence>
<dbReference type="InterPro" id="IPR051393">
    <property type="entry name" value="ABC_transporter_permease"/>
</dbReference>
<evidence type="ECO:0000256" key="1">
    <source>
        <dbReference type="ARBA" id="ARBA00004651"/>
    </source>
</evidence>
<keyword evidence="10" id="KW-1185">Reference proteome</keyword>
<feature type="domain" description="ABC transmembrane type-1" evidence="8">
    <location>
        <begin position="87"/>
        <end position="299"/>
    </location>
</feature>
<dbReference type="RefSeq" id="WP_103465083.1">
    <property type="nucleotide sequence ID" value="NZ_PPXC01000004.1"/>
</dbReference>
<evidence type="ECO:0000313" key="10">
    <source>
        <dbReference type="Proteomes" id="UP000237061"/>
    </source>
</evidence>
<evidence type="ECO:0000256" key="2">
    <source>
        <dbReference type="ARBA" id="ARBA00022448"/>
    </source>
</evidence>
<comment type="similarity">
    <text evidence="7">Belongs to the binding-protein-dependent transport system permease family.</text>
</comment>
<proteinExistence type="inferred from homology"/>
<feature type="transmembrane region" description="Helical" evidence="7">
    <location>
        <begin position="172"/>
        <end position="196"/>
    </location>
</feature>
<dbReference type="AlphaFoldDB" id="A0A2S3ZZ42"/>
<dbReference type="GO" id="GO:0055085">
    <property type="term" value="P:transmembrane transport"/>
    <property type="evidence" value="ECO:0007669"/>
    <property type="project" value="InterPro"/>
</dbReference>
<organism evidence="9 10">
    <name type="scientific">Arthrobacter glacialis</name>
    <dbReference type="NCBI Taxonomy" id="1664"/>
    <lineage>
        <taxon>Bacteria</taxon>
        <taxon>Bacillati</taxon>
        <taxon>Actinomycetota</taxon>
        <taxon>Actinomycetes</taxon>
        <taxon>Micrococcales</taxon>
        <taxon>Micrococcaceae</taxon>
        <taxon>Arthrobacter</taxon>
    </lineage>
</organism>
<dbReference type="PANTHER" id="PTHR30193">
    <property type="entry name" value="ABC TRANSPORTER PERMEASE PROTEIN"/>
    <property type="match status" value="1"/>
</dbReference>
<sequence>MPRPTPGEQDQNPVVQRKRRTPWKSWLLFLLFAGPNVALLVIFTYKPLVQSLQYSLLQWNIGSATARFIGLDNYVNWFTDPATANVVRVTVIFTLVTVVGGMVLGLSLALLLNRKLRGTGMARTVVVAPYVLSGVAVGLLWLFVFDPNFGVLGAVLKSVGLGSPDWYNDPAWALPMIIVVYLWKNVGYVALIYLAALQAVPKDLIEAATLDGAGPFANFRNVVLPLLGPTTFFLSVTTLLSSLQSFDIIQAMTKGGPLEGTTTMMYQIYQEGFATGRAGYSSAIATVLFFVLLVVTAVQMLFIQKKVHY</sequence>
<dbReference type="CDD" id="cd06261">
    <property type="entry name" value="TM_PBP2"/>
    <property type="match status" value="1"/>
</dbReference>
<evidence type="ECO:0000256" key="3">
    <source>
        <dbReference type="ARBA" id="ARBA00022475"/>
    </source>
</evidence>
<comment type="caution">
    <text evidence="9">The sequence shown here is derived from an EMBL/GenBank/DDBJ whole genome shotgun (WGS) entry which is preliminary data.</text>
</comment>
<evidence type="ECO:0000259" key="8">
    <source>
        <dbReference type="PROSITE" id="PS50928"/>
    </source>
</evidence>
<evidence type="ECO:0000256" key="4">
    <source>
        <dbReference type="ARBA" id="ARBA00022692"/>
    </source>
</evidence>
<evidence type="ECO:0000256" key="5">
    <source>
        <dbReference type="ARBA" id="ARBA00022989"/>
    </source>
</evidence>
<feature type="transmembrane region" description="Helical" evidence="7">
    <location>
        <begin position="222"/>
        <end position="243"/>
    </location>
</feature>
<evidence type="ECO:0000256" key="6">
    <source>
        <dbReference type="ARBA" id="ARBA00023136"/>
    </source>
</evidence>
<keyword evidence="2 7" id="KW-0813">Transport</keyword>
<feature type="transmembrane region" description="Helical" evidence="7">
    <location>
        <begin position="26"/>
        <end position="45"/>
    </location>
</feature>
<dbReference type="EMBL" id="PPXC01000004">
    <property type="protein sequence ID" value="POH74374.1"/>
    <property type="molecule type" value="Genomic_DNA"/>
</dbReference>
<dbReference type="SUPFAM" id="SSF161098">
    <property type="entry name" value="MetI-like"/>
    <property type="match status" value="1"/>
</dbReference>
<dbReference type="PANTHER" id="PTHR30193:SF37">
    <property type="entry name" value="INNER MEMBRANE ABC TRANSPORTER PERMEASE PROTEIN YCJO"/>
    <property type="match status" value="1"/>
</dbReference>
<reference evidence="9 10" key="1">
    <citation type="submission" date="2018-01" db="EMBL/GenBank/DDBJ databases">
        <title>Arthrobacter sp. nov., from glaciers in China.</title>
        <authorList>
            <person name="Liu Q."/>
            <person name="Xin Y.-H."/>
        </authorList>
    </citation>
    <scope>NUCLEOTIDE SEQUENCE [LARGE SCALE GENOMIC DNA]</scope>
    <source>
        <strain evidence="9 10">HLT2-12-2</strain>
    </source>
</reference>
<keyword evidence="4 7" id="KW-0812">Transmembrane</keyword>
<dbReference type="InterPro" id="IPR000515">
    <property type="entry name" value="MetI-like"/>
</dbReference>
<dbReference type="GO" id="GO:0005886">
    <property type="term" value="C:plasma membrane"/>
    <property type="evidence" value="ECO:0007669"/>
    <property type="project" value="UniProtKB-SubCell"/>
</dbReference>
<accession>A0A2S3ZZ42</accession>
<evidence type="ECO:0000313" key="9">
    <source>
        <dbReference type="EMBL" id="POH74374.1"/>
    </source>
</evidence>
<dbReference type="InterPro" id="IPR035906">
    <property type="entry name" value="MetI-like_sf"/>
</dbReference>
<dbReference type="Gene3D" id="1.10.3720.10">
    <property type="entry name" value="MetI-like"/>
    <property type="match status" value="1"/>
</dbReference>
<gene>
    <name evidence="9" type="ORF">CVS27_06055</name>
</gene>
<comment type="subcellular location">
    <subcellularLocation>
        <location evidence="1 7">Cell membrane</location>
        <topology evidence="1 7">Multi-pass membrane protein</topology>
    </subcellularLocation>
</comment>
<feature type="transmembrane region" description="Helical" evidence="7">
    <location>
        <begin position="124"/>
        <end position="144"/>
    </location>
</feature>
<keyword evidence="3" id="KW-1003">Cell membrane</keyword>
<keyword evidence="6 7" id="KW-0472">Membrane</keyword>
<feature type="transmembrane region" description="Helical" evidence="7">
    <location>
        <begin position="283"/>
        <end position="303"/>
    </location>
</feature>